<accession>A0A314KPC9</accession>
<dbReference type="AlphaFoldDB" id="A0A314KPC9"/>
<gene>
    <name evidence="1" type="ORF">A4A49_20895</name>
</gene>
<protein>
    <submittedName>
        <fullName evidence="1">Uncharacterized protein</fullName>
    </submittedName>
</protein>
<keyword evidence="2" id="KW-1185">Reference proteome</keyword>
<reference evidence="1" key="1">
    <citation type="submission" date="2016-11" db="EMBL/GenBank/DDBJ databases">
        <title>The genome of Nicotiana attenuata.</title>
        <authorList>
            <person name="Xu S."/>
            <person name="Brockmoeller T."/>
            <person name="Gaquerel E."/>
            <person name="Navarro A."/>
            <person name="Kuhl H."/>
            <person name="Gase K."/>
            <person name="Ling Z."/>
            <person name="Zhou W."/>
            <person name="Kreitzer C."/>
            <person name="Stanke M."/>
            <person name="Tang H."/>
            <person name="Lyons E."/>
            <person name="Pandey P."/>
            <person name="Pandey S.P."/>
            <person name="Timmermann B."/>
            <person name="Baldwin I.T."/>
        </authorList>
    </citation>
    <scope>NUCLEOTIDE SEQUENCE [LARGE SCALE GENOMIC DNA]</scope>
    <source>
        <strain evidence="1">UT</strain>
    </source>
</reference>
<evidence type="ECO:0000313" key="2">
    <source>
        <dbReference type="Proteomes" id="UP000187609"/>
    </source>
</evidence>
<dbReference type="Gramene" id="OIT30564">
    <property type="protein sequence ID" value="OIT30564"/>
    <property type="gene ID" value="A4A49_20895"/>
</dbReference>
<sequence length="72" mass="8415">MRATVPLGGFIADRVRCHSLFTSFLFYVNFQIPFSHDRLCPLHLRQRSSFSILPLAHSLRKIHLFSELEEIT</sequence>
<evidence type="ECO:0000313" key="1">
    <source>
        <dbReference type="EMBL" id="OIT30564.1"/>
    </source>
</evidence>
<organism evidence="1 2">
    <name type="scientific">Nicotiana attenuata</name>
    <name type="common">Coyote tobacco</name>
    <dbReference type="NCBI Taxonomy" id="49451"/>
    <lineage>
        <taxon>Eukaryota</taxon>
        <taxon>Viridiplantae</taxon>
        <taxon>Streptophyta</taxon>
        <taxon>Embryophyta</taxon>
        <taxon>Tracheophyta</taxon>
        <taxon>Spermatophyta</taxon>
        <taxon>Magnoliopsida</taxon>
        <taxon>eudicotyledons</taxon>
        <taxon>Gunneridae</taxon>
        <taxon>Pentapetalae</taxon>
        <taxon>asterids</taxon>
        <taxon>lamiids</taxon>
        <taxon>Solanales</taxon>
        <taxon>Solanaceae</taxon>
        <taxon>Nicotianoideae</taxon>
        <taxon>Nicotianeae</taxon>
        <taxon>Nicotiana</taxon>
    </lineage>
</organism>
<comment type="caution">
    <text evidence="1">The sequence shown here is derived from an EMBL/GenBank/DDBJ whole genome shotgun (WGS) entry which is preliminary data.</text>
</comment>
<name>A0A314KPC9_NICAT</name>
<dbReference type="EMBL" id="MJEQ01001483">
    <property type="protein sequence ID" value="OIT30564.1"/>
    <property type="molecule type" value="Genomic_DNA"/>
</dbReference>
<dbReference type="Proteomes" id="UP000187609">
    <property type="component" value="Unassembled WGS sequence"/>
</dbReference>
<proteinExistence type="predicted"/>